<feature type="coiled-coil region" evidence="1">
    <location>
        <begin position="454"/>
        <end position="484"/>
    </location>
</feature>
<dbReference type="AlphaFoldDB" id="U6GM21"/>
<keyword evidence="4" id="KW-1185">Reference proteome</keyword>
<dbReference type="RefSeq" id="XP_013249458.1">
    <property type="nucleotide sequence ID" value="XM_013394004.1"/>
</dbReference>
<feature type="compositionally biased region" description="Polar residues" evidence="2">
    <location>
        <begin position="83"/>
        <end position="94"/>
    </location>
</feature>
<evidence type="ECO:0000313" key="4">
    <source>
        <dbReference type="Proteomes" id="UP000018050"/>
    </source>
</evidence>
<dbReference type="VEuPathDB" id="ToxoDB:EAH_00002940"/>
<organism evidence="3 4">
    <name type="scientific">Eimeria acervulina</name>
    <name type="common">Coccidian parasite</name>
    <dbReference type="NCBI Taxonomy" id="5801"/>
    <lineage>
        <taxon>Eukaryota</taxon>
        <taxon>Sar</taxon>
        <taxon>Alveolata</taxon>
        <taxon>Apicomplexa</taxon>
        <taxon>Conoidasida</taxon>
        <taxon>Coccidia</taxon>
        <taxon>Eucoccidiorida</taxon>
        <taxon>Eimeriorina</taxon>
        <taxon>Eimeriidae</taxon>
        <taxon>Eimeria</taxon>
    </lineage>
</organism>
<dbReference type="OMA" id="DKMMGGK"/>
<keyword evidence="1" id="KW-0175">Coiled coil</keyword>
<proteinExistence type="predicted"/>
<dbReference type="GeneID" id="25268364"/>
<feature type="region of interest" description="Disordered" evidence="2">
    <location>
        <begin position="68"/>
        <end position="99"/>
    </location>
</feature>
<protein>
    <submittedName>
        <fullName evidence="3">Uncharacterized protein</fullName>
    </submittedName>
</protein>
<name>U6GM21_EIMAC</name>
<reference evidence="3" key="1">
    <citation type="submission" date="2013-10" db="EMBL/GenBank/DDBJ databases">
        <title>Genomic analysis of the causative agents of coccidiosis in chickens.</title>
        <authorList>
            <person name="Reid A.J."/>
            <person name="Blake D."/>
            <person name="Billington K."/>
            <person name="Browne H."/>
            <person name="Dunn M."/>
            <person name="Hung S."/>
            <person name="Kawahara F."/>
            <person name="Miranda-Saavedra D."/>
            <person name="Mourier T."/>
            <person name="Nagra H."/>
            <person name="Otto T.D."/>
            <person name="Rawlings N."/>
            <person name="Sanchez A."/>
            <person name="Sanders M."/>
            <person name="Subramaniam C."/>
            <person name="Tay Y."/>
            <person name="Dear P."/>
            <person name="Doerig C."/>
            <person name="Gruber A."/>
            <person name="Parkinson J."/>
            <person name="Shirley M."/>
            <person name="Wan K.L."/>
            <person name="Berriman M."/>
            <person name="Tomley F."/>
            <person name="Pain A."/>
        </authorList>
    </citation>
    <scope>NUCLEOTIDE SEQUENCE</scope>
    <source>
        <strain evidence="3">Houghton</strain>
    </source>
</reference>
<dbReference type="EMBL" id="HG671257">
    <property type="protein sequence ID" value="CDI80602.1"/>
    <property type="molecule type" value="Genomic_DNA"/>
</dbReference>
<reference evidence="3" key="2">
    <citation type="submission" date="2013-10" db="EMBL/GenBank/DDBJ databases">
        <authorList>
            <person name="Aslett M."/>
        </authorList>
    </citation>
    <scope>NUCLEOTIDE SEQUENCE</scope>
    <source>
        <strain evidence="3">Houghton</strain>
    </source>
</reference>
<dbReference type="Proteomes" id="UP000018050">
    <property type="component" value="Unassembled WGS sequence"/>
</dbReference>
<sequence length="613" mass="68561">MLAQLQASFNRQLEECSRGILRKIDKMQQQAIKARECATQLNEATDPSAPELSVPCIPDVVKDLESALRSPGASGITGGDHGTASSERGANPTDSGAKRALDKMMGGKLQTENALTSLDIKADKWEAWMDAVSPEAMTDAQATKFSAYQEQLRTIKEKQETMRAKLQGELKKMRRVYEEELLLNELASARLTDSITQETRLRKTGTELRMRLETTRLDAQETNRELQKQQCSCWLLEDERTSAQHEHREKQAALSAALGAGHVPTEVLATLNRRLDDALIPQEAQGQGSSSGPQEEPEQALRRECAALSCRLDMLVGSLRAELGTGSEGPFCKVLEASRDVVYAHRRLVLASEAADAEQQKLAHIKTRLELSQKEEAALRLQLETFRDAFEETQRDVDVLLRVRKGIVQELPSAIAGLRGDIPNGASVVVSKQQRELGGHQWASQLPTDGLKDGQESEVGLGRLEEERAELEKKSAAVIAETRQRVSLKQHKTVLVVFHLADESHVAPQEMAIERTERQLERVNQNRKFKQRVIVLRRAQEKQSNKYAARRNASAAWEPADDIRMASQMKMRLRKNTELINSLSEELNALRERSVIFFQDVPEARPLKQKPAP</sequence>
<evidence type="ECO:0000256" key="1">
    <source>
        <dbReference type="SAM" id="Coils"/>
    </source>
</evidence>
<evidence type="ECO:0000313" key="3">
    <source>
        <dbReference type="EMBL" id="CDI80602.1"/>
    </source>
</evidence>
<accession>U6GM21</accession>
<dbReference type="OrthoDB" id="64353at2759"/>
<gene>
    <name evidence="3" type="ORF">EAH_00002940</name>
</gene>
<evidence type="ECO:0000256" key="2">
    <source>
        <dbReference type="SAM" id="MobiDB-lite"/>
    </source>
</evidence>